<evidence type="ECO:0000256" key="10">
    <source>
        <dbReference type="ARBA" id="ARBA00023242"/>
    </source>
</evidence>
<dbReference type="GO" id="GO:0031123">
    <property type="term" value="P:RNA 3'-end processing"/>
    <property type="evidence" value="ECO:0007669"/>
    <property type="project" value="InterPro"/>
</dbReference>
<dbReference type="GO" id="GO:0005634">
    <property type="term" value="C:nucleus"/>
    <property type="evidence" value="ECO:0007669"/>
    <property type="project" value="UniProtKB-SubCell"/>
</dbReference>
<evidence type="ECO:0000256" key="12">
    <source>
        <dbReference type="PIRSR" id="PIRSR018425-1"/>
    </source>
</evidence>
<name>A0A9W7XNF0_9FUNG</name>
<dbReference type="PANTHER" id="PTHR10682:SF10">
    <property type="entry name" value="POLYNUCLEOTIDE ADENYLYLTRANSFERASE"/>
    <property type="match status" value="1"/>
</dbReference>
<evidence type="ECO:0000256" key="13">
    <source>
        <dbReference type="PIRSR" id="PIRSR018425-2"/>
    </source>
</evidence>
<evidence type="ECO:0000256" key="7">
    <source>
        <dbReference type="ARBA" id="ARBA00022741"/>
    </source>
</evidence>
<feature type="region of interest" description="Disordered" evidence="14">
    <location>
        <begin position="425"/>
        <end position="491"/>
    </location>
</feature>
<evidence type="ECO:0000256" key="3">
    <source>
        <dbReference type="ARBA" id="ARBA00010912"/>
    </source>
</evidence>
<keyword evidence="7 11" id="KW-0547">Nucleotide-binding</keyword>
<dbReference type="GO" id="GO:0006397">
    <property type="term" value="P:mRNA processing"/>
    <property type="evidence" value="ECO:0007669"/>
    <property type="project" value="UniProtKB-KW"/>
</dbReference>
<feature type="domain" description="Poly(A) polymerase nucleotidyltransferase" evidence="17">
    <location>
        <begin position="8"/>
        <end position="201"/>
    </location>
</feature>
<feature type="domain" description="Poly(A) polymerase RNA-binding" evidence="15">
    <location>
        <begin position="353"/>
        <end position="561"/>
    </location>
</feature>
<feature type="binding site" evidence="13">
    <location>
        <position position="100"/>
    </location>
    <ligand>
        <name>Mg(2+)</name>
        <dbReference type="ChEBI" id="CHEBI:18420"/>
        <label>2</label>
        <note>catalytic</note>
    </ligand>
</feature>
<keyword evidence="6 13" id="KW-0479">Metal-binding</keyword>
<evidence type="ECO:0000259" key="15">
    <source>
        <dbReference type="Pfam" id="PF04926"/>
    </source>
</evidence>
<accession>A0A9W7XNF0</accession>
<dbReference type="Pfam" id="PF04928">
    <property type="entry name" value="PAP_central"/>
    <property type="match status" value="1"/>
</dbReference>
<dbReference type="Gene3D" id="3.30.460.10">
    <property type="entry name" value="Beta Polymerase, domain 2"/>
    <property type="match status" value="1"/>
</dbReference>
<dbReference type="PIRSF" id="PIRSF018425">
    <property type="entry name" value="PolyA_polymerase"/>
    <property type="match status" value="1"/>
</dbReference>
<dbReference type="Pfam" id="PF04926">
    <property type="entry name" value="PAP_RNA-bind"/>
    <property type="match status" value="1"/>
</dbReference>
<protein>
    <recommendedName>
        <fullName evidence="11">Poly(A) polymerase</fullName>
        <ecNumber evidence="11">2.7.7.19</ecNumber>
    </recommendedName>
</protein>
<keyword evidence="4 11" id="KW-0507">mRNA processing</keyword>
<organism evidence="18 19">
    <name type="scientific">Coemansia asiatica</name>
    <dbReference type="NCBI Taxonomy" id="1052880"/>
    <lineage>
        <taxon>Eukaryota</taxon>
        <taxon>Fungi</taxon>
        <taxon>Fungi incertae sedis</taxon>
        <taxon>Zoopagomycota</taxon>
        <taxon>Kickxellomycotina</taxon>
        <taxon>Kickxellomycetes</taxon>
        <taxon>Kickxellales</taxon>
        <taxon>Kickxellaceae</taxon>
        <taxon>Coemansia</taxon>
    </lineage>
</organism>
<feature type="binding site" evidence="13">
    <location>
        <position position="102"/>
    </location>
    <ligand>
        <name>Mg(2+)</name>
        <dbReference type="ChEBI" id="CHEBI:18420"/>
        <label>1</label>
        <note>catalytic</note>
    </ligand>
</feature>
<dbReference type="Gene3D" id="1.10.1410.10">
    <property type="match status" value="1"/>
</dbReference>
<keyword evidence="8 11" id="KW-0067">ATP-binding</keyword>
<feature type="binding site" evidence="13">
    <location>
        <position position="154"/>
    </location>
    <ligand>
        <name>Mg(2+)</name>
        <dbReference type="ChEBI" id="CHEBI:18420"/>
        <label>2</label>
        <note>catalytic</note>
    </ligand>
</feature>
<dbReference type="GO" id="GO:0046872">
    <property type="term" value="F:metal ion binding"/>
    <property type="evidence" value="ECO:0007669"/>
    <property type="project" value="UniProtKB-KW"/>
</dbReference>
<feature type="binding site" evidence="12">
    <location>
        <begin position="100"/>
        <end position="102"/>
    </location>
    <ligand>
        <name>ATP</name>
        <dbReference type="ChEBI" id="CHEBI:30616"/>
    </ligand>
</feature>
<dbReference type="PANTHER" id="PTHR10682">
    <property type="entry name" value="POLY A POLYMERASE"/>
    <property type="match status" value="1"/>
</dbReference>
<comment type="cofactor">
    <cofactor evidence="1">
        <name>Mn(2+)</name>
        <dbReference type="ChEBI" id="CHEBI:29035"/>
    </cofactor>
</comment>
<evidence type="ECO:0000313" key="19">
    <source>
        <dbReference type="Proteomes" id="UP001145021"/>
    </source>
</evidence>
<comment type="caution">
    <text evidence="18">The sequence shown here is derived from an EMBL/GenBank/DDBJ whole genome shotgun (WGS) entry which is preliminary data.</text>
</comment>
<dbReference type="InterPro" id="IPR007010">
    <property type="entry name" value="PolA_pol_RNA-bd_dom"/>
</dbReference>
<comment type="cofactor">
    <cofactor evidence="13">
        <name>Mg(2+)</name>
        <dbReference type="ChEBI" id="CHEBI:18420"/>
    </cofactor>
    <text evidence="13">Binds 2 magnesium ions. Also active with manganese.</text>
</comment>
<evidence type="ECO:0000256" key="11">
    <source>
        <dbReference type="PIRNR" id="PIRNR018425"/>
    </source>
</evidence>
<dbReference type="SUPFAM" id="SSF81301">
    <property type="entry name" value="Nucleotidyltransferase"/>
    <property type="match status" value="1"/>
</dbReference>
<feature type="region of interest" description="Disordered" evidence="14">
    <location>
        <begin position="555"/>
        <end position="667"/>
    </location>
</feature>
<feature type="binding site" evidence="12">
    <location>
        <position position="224"/>
    </location>
    <ligand>
        <name>ATP</name>
        <dbReference type="ChEBI" id="CHEBI:30616"/>
    </ligand>
</feature>
<feature type="compositionally biased region" description="Basic and acidic residues" evidence="14">
    <location>
        <begin position="580"/>
        <end position="592"/>
    </location>
</feature>
<keyword evidence="18" id="KW-0548">Nucleotidyltransferase</keyword>
<comment type="catalytic activity">
    <reaction evidence="11">
        <text>RNA(n) + ATP = RNA(n)-3'-adenine ribonucleotide + diphosphate</text>
        <dbReference type="Rhea" id="RHEA:11332"/>
        <dbReference type="Rhea" id="RHEA-COMP:14527"/>
        <dbReference type="Rhea" id="RHEA-COMP:17347"/>
        <dbReference type="ChEBI" id="CHEBI:30616"/>
        <dbReference type="ChEBI" id="CHEBI:33019"/>
        <dbReference type="ChEBI" id="CHEBI:140395"/>
        <dbReference type="ChEBI" id="CHEBI:173115"/>
        <dbReference type="EC" id="2.7.7.19"/>
    </reaction>
</comment>
<feature type="binding site" evidence="12">
    <location>
        <position position="154"/>
    </location>
    <ligand>
        <name>ATP</name>
        <dbReference type="ChEBI" id="CHEBI:30616"/>
    </ligand>
</feature>
<feature type="binding site" evidence="12">
    <location>
        <begin position="87"/>
        <end position="89"/>
    </location>
    <ligand>
        <name>ATP</name>
        <dbReference type="ChEBI" id="CHEBI:30616"/>
    </ligand>
</feature>
<dbReference type="InterPro" id="IPR014492">
    <property type="entry name" value="PolyA_polymerase"/>
</dbReference>
<evidence type="ECO:0000256" key="14">
    <source>
        <dbReference type="SAM" id="MobiDB-lite"/>
    </source>
</evidence>
<dbReference type="GO" id="GO:0003723">
    <property type="term" value="F:RNA binding"/>
    <property type="evidence" value="ECO:0007669"/>
    <property type="project" value="UniProtKB-UniRule"/>
</dbReference>
<dbReference type="EC" id="2.7.7.19" evidence="11"/>
<keyword evidence="10 11" id="KW-0539">Nucleus</keyword>
<comment type="function">
    <text evidence="11">Polymerase that creates the 3'-poly(A) tail of mRNA's.</text>
</comment>
<evidence type="ECO:0000259" key="17">
    <source>
        <dbReference type="Pfam" id="PF20750"/>
    </source>
</evidence>
<feature type="compositionally biased region" description="Low complexity" evidence="14">
    <location>
        <begin position="655"/>
        <end position="667"/>
    </location>
</feature>
<evidence type="ECO:0000256" key="5">
    <source>
        <dbReference type="ARBA" id="ARBA00022679"/>
    </source>
</evidence>
<reference evidence="18" key="1">
    <citation type="submission" date="2022-07" db="EMBL/GenBank/DDBJ databases">
        <title>Phylogenomic reconstructions and comparative analyses of Kickxellomycotina fungi.</title>
        <authorList>
            <person name="Reynolds N.K."/>
            <person name="Stajich J.E."/>
            <person name="Barry K."/>
            <person name="Grigoriev I.V."/>
            <person name="Crous P."/>
            <person name="Smith M.E."/>
        </authorList>
    </citation>
    <scope>NUCLEOTIDE SEQUENCE</scope>
    <source>
        <strain evidence="18">NBRC 105413</strain>
    </source>
</reference>
<dbReference type="GO" id="GO:1990817">
    <property type="term" value="F:poly(A) RNA polymerase activity"/>
    <property type="evidence" value="ECO:0007669"/>
    <property type="project" value="UniProtKB-UniRule"/>
</dbReference>
<evidence type="ECO:0000256" key="4">
    <source>
        <dbReference type="ARBA" id="ARBA00022664"/>
    </source>
</evidence>
<dbReference type="CDD" id="cd05402">
    <property type="entry name" value="NT_PAP_TUTase"/>
    <property type="match status" value="1"/>
</dbReference>
<dbReference type="SUPFAM" id="SSF55003">
    <property type="entry name" value="PAP/Archaeal CCA-adding enzyme, C-terminal domain"/>
    <property type="match status" value="1"/>
</dbReference>
<dbReference type="GO" id="GO:0005524">
    <property type="term" value="F:ATP binding"/>
    <property type="evidence" value="ECO:0007669"/>
    <property type="project" value="UniProtKB-UniRule"/>
</dbReference>
<dbReference type="Gene3D" id="3.30.70.590">
    <property type="entry name" value="Poly(A) polymerase predicted RNA binding domain"/>
    <property type="match status" value="1"/>
</dbReference>
<evidence type="ECO:0000256" key="1">
    <source>
        <dbReference type="ARBA" id="ARBA00001936"/>
    </source>
</evidence>
<feature type="binding site" evidence="12">
    <location>
        <position position="215"/>
    </location>
    <ligand>
        <name>ATP</name>
        <dbReference type="ChEBI" id="CHEBI:30616"/>
    </ligand>
</feature>
<dbReference type="InterPro" id="IPR007012">
    <property type="entry name" value="PolA_pol_cen_dom"/>
</dbReference>
<feature type="compositionally biased region" description="Polar residues" evidence="14">
    <location>
        <begin position="601"/>
        <end position="619"/>
    </location>
</feature>
<evidence type="ECO:0000259" key="16">
    <source>
        <dbReference type="Pfam" id="PF04928"/>
    </source>
</evidence>
<feature type="compositionally biased region" description="Basic and acidic residues" evidence="14">
    <location>
        <begin position="622"/>
        <end position="640"/>
    </location>
</feature>
<dbReference type="Proteomes" id="UP001145021">
    <property type="component" value="Unassembled WGS sequence"/>
</dbReference>
<feature type="binding site" evidence="12">
    <location>
        <begin position="233"/>
        <end position="234"/>
    </location>
    <ligand>
        <name>ATP</name>
        <dbReference type="ChEBI" id="CHEBI:30616"/>
    </ligand>
</feature>
<keyword evidence="9 13" id="KW-0460">Magnesium</keyword>
<evidence type="ECO:0000256" key="9">
    <source>
        <dbReference type="ARBA" id="ARBA00022842"/>
    </source>
</evidence>
<keyword evidence="19" id="KW-1185">Reference proteome</keyword>
<feature type="compositionally biased region" description="Basic and acidic residues" evidence="14">
    <location>
        <begin position="464"/>
        <end position="491"/>
    </location>
</feature>
<feature type="domain" description="Poly(A) polymerase central" evidence="16">
    <location>
        <begin position="206"/>
        <end position="351"/>
    </location>
</feature>
<proteinExistence type="inferred from homology"/>
<dbReference type="AlphaFoldDB" id="A0A9W7XNF0"/>
<keyword evidence="5 11" id="KW-0808">Transferase</keyword>
<evidence type="ECO:0000256" key="6">
    <source>
        <dbReference type="ARBA" id="ARBA00022723"/>
    </source>
</evidence>
<feature type="compositionally biased region" description="Polar residues" evidence="14">
    <location>
        <begin position="444"/>
        <end position="462"/>
    </location>
</feature>
<comment type="subcellular location">
    <subcellularLocation>
        <location evidence="2 11">Nucleus</location>
    </subcellularLocation>
</comment>
<dbReference type="EMBL" id="JANBOH010000004">
    <property type="protein sequence ID" value="KAJ1648513.1"/>
    <property type="molecule type" value="Genomic_DNA"/>
</dbReference>
<dbReference type="SUPFAM" id="SSF81631">
    <property type="entry name" value="PAP/OAS1 substrate-binding domain"/>
    <property type="match status" value="1"/>
</dbReference>
<dbReference type="Pfam" id="PF20750">
    <property type="entry name" value="PAP_NTPase"/>
    <property type="match status" value="1"/>
</dbReference>
<sequence>MSELKYLGVTKPIDTEKSSREDEIVTEALLETLKEEGQFESEAESKNREVVLGKIDKLVKQFVYQASLKHKLTEALAKSCGGKIFAFGSYRLGVHGSGADIDTLCVVPSHVTRDDFFDIMVDLLKGRSEVSELTPVSTAHVPVIKMQFGGVDIDLTFASLNRPTIPDDFELLDNSILRGLDEKTIRSVNGSRVTDEILRLVPNIPSFRLALRCIKFWAKRRAVYSNSLGFLGGVAWAMLVARICQLYPNACAGTLVYRFFKIFLVWKWPRPVLLRAIENGPMHLRVWNPKFYQVDFEHKMPIITPAYPSMCATHNVSLSTRQIMGSELMRGLTIVEKIMKGEAKWTDLFAKDEFFRRYKFYMQVNVTSTDEEASHGLHGFLESRLRQYLVDLESVEQILFVHPYIKSYDHTFVCSTDQEIQDIRNGCIPTRPNTPAPAKVADSDSVTDTNKNSDGDTYSSTDVDAAKGEADPVKIPDEAHQSSEETEPDQKKIFTSSFYMGLFLKKKSEVSGNSQRMDLSRHTQSFIRLVKNYVSWDEQKMSIFIRSLRQEQLPDEVFNGGPRSLLSTSEKKSSGKKRKSQTDEHGASEKAAKKSKAASTYVPSTSGVPVENKQNTNGVQKDANEGKQNEESKPSAEKPSEGPVALEAPVPQAAKSGGIKLKLLSSS</sequence>
<dbReference type="InterPro" id="IPR048840">
    <property type="entry name" value="PolA_pol_NTPase"/>
</dbReference>
<dbReference type="InterPro" id="IPR011068">
    <property type="entry name" value="NuclTrfase_I-like_C"/>
</dbReference>
<dbReference type="FunFam" id="1.10.1410.10:FF:000001">
    <property type="entry name" value="Putative poly(A) polymerase gamma"/>
    <property type="match status" value="1"/>
</dbReference>
<gene>
    <name evidence="18" type="primary">PAP1</name>
    <name evidence="18" type="ORF">LPJ64_000211</name>
</gene>
<feature type="binding site" evidence="13">
    <location>
        <position position="102"/>
    </location>
    <ligand>
        <name>Mg(2+)</name>
        <dbReference type="ChEBI" id="CHEBI:18420"/>
        <label>2</label>
        <note>catalytic</note>
    </ligand>
</feature>
<dbReference type="FunFam" id="3.30.460.10:FF:000002">
    <property type="entry name" value="Poly(A) polymerase alpha, putative"/>
    <property type="match status" value="1"/>
</dbReference>
<evidence type="ECO:0000313" key="18">
    <source>
        <dbReference type="EMBL" id="KAJ1648513.1"/>
    </source>
</evidence>
<feature type="binding site" evidence="13">
    <location>
        <position position="100"/>
    </location>
    <ligand>
        <name>Mg(2+)</name>
        <dbReference type="ChEBI" id="CHEBI:18420"/>
        <label>1</label>
        <note>catalytic</note>
    </ligand>
</feature>
<evidence type="ECO:0000256" key="2">
    <source>
        <dbReference type="ARBA" id="ARBA00004123"/>
    </source>
</evidence>
<evidence type="ECO:0000256" key="8">
    <source>
        <dbReference type="ARBA" id="ARBA00022840"/>
    </source>
</evidence>
<dbReference type="InterPro" id="IPR043519">
    <property type="entry name" value="NT_sf"/>
</dbReference>
<comment type="similarity">
    <text evidence="3 11">Belongs to the poly(A) polymerase family.</text>
</comment>